<protein>
    <submittedName>
        <fullName evidence="1">Uncharacterized protein</fullName>
    </submittedName>
</protein>
<dbReference type="AlphaFoldDB" id="A0A7S3AY31"/>
<organism evidence="1">
    <name type="scientific">Haptolina ericina</name>
    <dbReference type="NCBI Taxonomy" id="156174"/>
    <lineage>
        <taxon>Eukaryota</taxon>
        <taxon>Haptista</taxon>
        <taxon>Haptophyta</taxon>
        <taxon>Prymnesiophyceae</taxon>
        <taxon>Prymnesiales</taxon>
        <taxon>Prymnesiaceae</taxon>
        <taxon>Haptolina</taxon>
    </lineage>
</organism>
<reference evidence="1" key="1">
    <citation type="submission" date="2021-01" db="EMBL/GenBank/DDBJ databases">
        <authorList>
            <person name="Corre E."/>
            <person name="Pelletier E."/>
            <person name="Niang G."/>
            <person name="Scheremetjew M."/>
            <person name="Finn R."/>
            <person name="Kale V."/>
            <person name="Holt S."/>
            <person name="Cochrane G."/>
            <person name="Meng A."/>
            <person name="Brown T."/>
            <person name="Cohen L."/>
        </authorList>
    </citation>
    <scope>NUCLEOTIDE SEQUENCE</scope>
    <source>
        <strain evidence="1">CCMP281</strain>
    </source>
</reference>
<name>A0A7S3AY31_9EUKA</name>
<dbReference type="EMBL" id="HBHX01035550">
    <property type="protein sequence ID" value="CAE0119016.1"/>
    <property type="molecule type" value="Transcribed_RNA"/>
</dbReference>
<gene>
    <name evidence="1" type="ORF">HERI1096_LOCUS19715</name>
</gene>
<accession>A0A7S3AY31</accession>
<evidence type="ECO:0000313" key="1">
    <source>
        <dbReference type="EMBL" id="CAE0119016.1"/>
    </source>
</evidence>
<sequence>MATSGTPASGLSIHAHCGYYARNLRKCVRAEHDIATDTLQLPPGSRCEPALEDFKLCGREFLAAHLEAVQSQRCAESIEVARACTSNCEAAEMAVVACLSKRVLLRMSTSRLES</sequence>
<proteinExistence type="predicted"/>